<dbReference type="InterPro" id="IPR020568">
    <property type="entry name" value="Ribosomal_Su5_D2-typ_SF"/>
</dbReference>
<dbReference type="NCBIfam" id="TIGR00257">
    <property type="entry name" value="IMPACT_YIGZ"/>
    <property type="match status" value="1"/>
</dbReference>
<dbReference type="InterPro" id="IPR036956">
    <property type="entry name" value="Impact_N_sf"/>
</dbReference>
<dbReference type="RefSeq" id="WP_188496045.1">
    <property type="nucleotide sequence ID" value="NZ_BMFV01000003.1"/>
</dbReference>
<evidence type="ECO:0000259" key="3">
    <source>
        <dbReference type="Pfam" id="PF09186"/>
    </source>
</evidence>
<accession>A0A8J3EKT0</accession>
<dbReference type="GO" id="GO:0006446">
    <property type="term" value="P:regulation of translational initiation"/>
    <property type="evidence" value="ECO:0007669"/>
    <property type="project" value="TreeGrafter"/>
</dbReference>
<dbReference type="Proteomes" id="UP000656813">
    <property type="component" value="Unassembled WGS sequence"/>
</dbReference>
<dbReference type="PROSITE" id="PS00910">
    <property type="entry name" value="UPF0029"/>
    <property type="match status" value="1"/>
</dbReference>
<evidence type="ECO:0000259" key="2">
    <source>
        <dbReference type="Pfam" id="PF01205"/>
    </source>
</evidence>
<dbReference type="Pfam" id="PF01205">
    <property type="entry name" value="Impact_N"/>
    <property type="match status" value="1"/>
</dbReference>
<dbReference type="PANTHER" id="PTHR16301">
    <property type="entry name" value="IMPACT-RELATED"/>
    <property type="match status" value="1"/>
</dbReference>
<dbReference type="InterPro" id="IPR001498">
    <property type="entry name" value="Impact_N"/>
</dbReference>
<evidence type="ECO:0000313" key="5">
    <source>
        <dbReference type="Proteomes" id="UP000656813"/>
    </source>
</evidence>
<evidence type="ECO:0000256" key="1">
    <source>
        <dbReference type="ARBA" id="ARBA00007665"/>
    </source>
</evidence>
<dbReference type="InterPro" id="IPR015269">
    <property type="entry name" value="UPF0029_Impact_C"/>
</dbReference>
<comment type="caution">
    <text evidence="4">The sequence shown here is derived from an EMBL/GenBank/DDBJ whole genome shotgun (WGS) entry which is preliminary data.</text>
</comment>
<dbReference type="AlphaFoldDB" id="A0A8J3EKT0"/>
<dbReference type="InterPro" id="IPR020569">
    <property type="entry name" value="UPF0029_Impact_CS"/>
</dbReference>
<proteinExistence type="inferred from homology"/>
<dbReference type="SUPFAM" id="SSF54980">
    <property type="entry name" value="EF-G C-terminal domain-like"/>
    <property type="match status" value="1"/>
</dbReference>
<reference evidence="4" key="1">
    <citation type="journal article" date="2014" name="Int. J. Syst. Evol. Microbiol.">
        <title>Complete genome sequence of Corynebacterium casei LMG S-19264T (=DSM 44701T), isolated from a smear-ripened cheese.</title>
        <authorList>
            <consortium name="US DOE Joint Genome Institute (JGI-PGF)"/>
            <person name="Walter F."/>
            <person name="Albersmeier A."/>
            <person name="Kalinowski J."/>
            <person name="Ruckert C."/>
        </authorList>
    </citation>
    <scope>NUCLEOTIDE SEQUENCE</scope>
    <source>
        <strain evidence="4">CGMCC 1.12777</strain>
    </source>
</reference>
<gene>
    <name evidence="4" type="primary">yvyE</name>
    <name evidence="4" type="ORF">GCM10007096_07410</name>
</gene>
<dbReference type="SUPFAM" id="SSF54211">
    <property type="entry name" value="Ribosomal protein S5 domain 2-like"/>
    <property type="match status" value="1"/>
</dbReference>
<dbReference type="InterPro" id="IPR015796">
    <property type="entry name" value="Impact_YigZ-like"/>
</dbReference>
<dbReference type="Gene3D" id="3.30.70.240">
    <property type="match status" value="1"/>
</dbReference>
<evidence type="ECO:0000313" key="4">
    <source>
        <dbReference type="EMBL" id="GGH76656.1"/>
    </source>
</evidence>
<feature type="domain" description="Impact N-terminal" evidence="2">
    <location>
        <begin position="19"/>
        <end position="122"/>
    </location>
</feature>
<comment type="similarity">
    <text evidence="1">Belongs to the IMPACT family.</text>
</comment>
<keyword evidence="5" id="KW-1185">Reference proteome</keyword>
<reference evidence="4" key="2">
    <citation type="submission" date="2020-09" db="EMBL/GenBank/DDBJ databases">
        <authorList>
            <person name="Sun Q."/>
            <person name="Zhou Y."/>
        </authorList>
    </citation>
    <scope>NUCLEOTIDE SEQUENCE</scope>
    <source>
        <strain evidence="4">CGMCC 1.12777</strain>
    </source>
</reference>
<dbReference type="PANTHER" id="PTHR16301:SF20">
    <property type="entry name" value="IMPACT FAMILY MEMBER YIGZ"/>
    <property type="match status" value="1"/>
</dbReference>
<organism evidence="4 5">
    <name type="scientific">Pullulanibacillus pueri</name>
    <dbReference type="NCBI Taxonomy" id="1437324"/>
    <lineage>
        <taxon>Bacteria</taxon>
        <taxon>Bacillati</taxon>
        <taxon>Bacillota</taxon>
        <taxon>Bacilli</taxon>
        <taxon>Bacillales</taxon>
        <taxon>Sporolactobacillaceae</taxon>
        <taxon>Pullulanibacillus</taxon>
    </lineage>
</organism>
<sequence length="212" mass="23570">MPQVYYTVKTQAENDIIIQKSRFIASVHRIKHEEEAQRIIEGINKAHWKANHHCYAYVCGENNQVQKASDDGEPSGTAGVPILEVLKKKDLRDTLVVVTRYFGGIKLGAGGLIRAYSQATSEGIKAAGVVERIPVKIFTTTFSYPLLGSVENALRQSPYIIRDMAYTDTVTIEVGVRETDVAGYSEWITNLCNGQCDIKDIGDTFIEVDVDR</sequence>
<dbReference type="InterPro" id="IPR035647">
    <property type="entry name" value="EFG_III/V"/>
</dbReference>
<dbReference type="InterPro" id="IPR023582">
    <property type="entry name" value="Impact"/>
</dbReference>
<feature type="domain" description="UPF0029" evidence="3">
    <location>
        <begin position="141"/>
        <end position="195"/>
    </location>
</feature>
<name>A0A8J3EKT0_9BACL</name>
<dbReference type="GO" id="GO:0005737">
    <property type="term" value="C:cytoplasm"/>
    <property type="evidence" value="ECO:0007669"/>
    <property type="project" value="TreeGrafter"/>
</dbReference>
<dbReference type="Gene3D" id="3.30.230.30">
    <property type="entry name" value="Impact, N-terminal domain"/>
    <property type="match status" value="1"/>
</dbReference>
<protein>
    <submittedName>
        <fullName evidence="4">IMPACT family member YvyE</fullName>
    </submittedName>
</protein>
<dbReference type="Pfam" id="PF09186">
    <property type="entry name" value="DUF1949"/>
    <property type="match status" value="1"/>
</dbReference>
<dbReference type="EMBL" id="BMFV01000003">
    <property type="protein sequence ID" value="GGH76656.1"/>
    <property type="molecule type" value="Genomic_DNA"/>
</dbReference>